<dbReference type="Pfam" id="PF02225">
    <property type="entry name" value="PA"/>
    <property type="match status" value="1"/>
</dbReference>
<organism evidence="11 12">
    <name type="scientific">Helicostylum pulchrum</name>
    <dbReference type="NCBI Taxonomy" id="562976"/>
    <lineage>
        <taxon>Eukaryota</taxon>
        <taxon>Fungi</taxon>
        <taxon>Fungi incertae sedis</taxon>
        <taxon>Mucoromycota</taxon>
        <taxon>Mucoromycotina</taxon>
        <taxon>Mucoromycetes</taxon>
        <taxon>Mucorales</taxon>
        <taxon>Mucorineae</taxon>
        <taxon>Mucoraceae</taxon>
        <taxon>Helicostylum</taxon>
    </lineage>
</organism>
<dbReference type="PROSITE" id="PS00136">
    <property type="entry name" value="SUBTILASE_ASP"/>
    <property type="match status" value="1"/>
</dbReference>
<feature type="chain" id="PRO_5047084812" description="Peptidase S8/S53 domain-containing protein" evidence="8">
    <location>
        <begin position="25"/>
        <end position="513"/>
    </location>
</feature>
<dbReference type="Gene3D" id="3.40.50.200">
    <property type="entry name" value="Peptidase S8/S53 domain"/>
    <property type="match status" value="1"/>
</dbReference>
<evidence type="ECO:0000256" key="4">
    <source>
        <dbReference type="ARBA" id="ARBA00022729"/>
    </source>
</evidence>
<keyword evidence="6" id="KW-0720">Serine protease</keyword>
<evidence type="ECO:0000256" key="8">
    <source>
        <dbReference type="SAM" id="SignalP"/>
    </source>
</evidence>
<comment type="similarity">
    <text evidence="1 7">Belongs to the peptidase S8 family.</text>
</comment>
<dbReference type="InterPro" id="IPR051048">
    <property type="entry name" value="Peptidase_S8/S53_subtilisin"/>
</dbReference>
<feature type="signal peptide" evidence="8">
    <location>
        <begin position="1"/>
        <end position="24"/>
    </location>
</feature>
<keyword evidence="5" id="KW-0378">Hydrolase</keyword>
<dbReference type="PROSITE" id="PS00137">
    <property type="entry name" value="SUBTILASE_HIS"/>
    <property type="match status" value="1"/>
</dbReference>
<evidence type="ECO:0000256" key="2">
    <source>
        <dbReference type="ARBA" id="ARBA00022525"/>
    </source>
</evidence>
<proteinExistence type="inferred from homology"/>
<keyword evidence="4 8" id="KW-0732">Signal</keyword>
<evidence type="ECO:0008006" key="13">
    <source>
        <dbReference type="Google" id="ProtNLM"/>
    </source>
</evidence>
<evidence type="ECO:0000313" key="11">
    <source>
        <dbReference type="EMBL" id="GAA5800163.1"/>
    </source>
</evidence>
<feature type="domain" description="Peptidase S8/S53" evidence="9">
    <location>
        <begin position="187"/>
        <end position="357"/>
    </location>
</feature>
<dbReference type="Gene3D" id="3.50.30.30">
    <property type="match status" value="1"/>
</dbReference>
<name>A0ABP9Y0B2_9FUNG</name>
<dbReference type="InterPro" id="IPR003137">
    <property type="entry name" value="PA_domain"/>
</dbReference>
<dbReference type="PROSITE" id="PS51892">
    <property type="entry name" value="SUBTILASE"/>
    <property type="match status" value="1"/>
</dbReference>
<accession>A0ABP9Y0B2</accession>
<dbReference type="InterPro" id="IPR036852">
    <property type="entry name" value="Peptidase_S8/S53_dom_sf"/>
</dbReference>
<dbReference type="InterPro" id="IPR023827">
    <property type="entry name" value="Peptidase_S8_Asp-AS"/>
</dbReference>
<gene>
    <name evidence="11" type="ORF">HPULCUR_005588</name>
</gene>
<dbReference type="SUPFAM" id="SSF52025">
    <property type="entry name" value="PA domain"/>
    <property type="match status" value="1"/>
</dbReference>
<evidence type="ECO:0000256" key="3">
    <source>
        <dbReference type="ARBA" id="ARBA00022670"/>
    </source>
</evidence>
<evidence type="ECO:0000256" key="1">
    <source>
        <dbReference type="ARBA" id="ARBA00011073"/>
    </source>
</evidence>
<dbReference type="PRINTS" id="PR00723">
    <property type="entry name" value="SUBTILISIN"/>
</dbReference>
<keyword evidence="3" id="KW-0645">Protease</keyword>
<evidence type="ECO:0000256" key="5">
    <source>
        <dbReference type="ARBA" id="ARBA00022801"/>
    </source>
</evidence>
<dbReference type="InterPro" id="IPR046450">
    <property type="entry name" value="PA_dom_sf"/>
</dbReference>
<dbReference type="PANTHER" id="PTHR43399:SF4">
    <property type="entry name" value="CELL WALL-ASSOCIATED PROTEASE"/>
    <property type="match status" value="1"/>
</dbReference>
<comment type="caution">
    <text evidence="7">Lacks conserved residue(s) required for the propagation of feature annotation.</text>
</comment>
<keyword evidence="2" id="KW-0964">Secreted</keyword>
<reference evidence="11 12" key="1">
    <citation type="submission" date="2024-04" db="EMBL/GenBank/DDBJ databases">
        <title>genome sequences of Mucor flavus KT1a and Helicostylum pulchrum KT1b strains isolation_sourced from the surface of a dry-aged beef.</title>
        <authorList>
            <person name="Toyotome T."/>
            <person name="Hosono M."/>
            <person name="Torimaru M."/>
            <person name="Fukuda K."/>
            <person name="Mikami N."/>
        </authorList>
    </citation>
    <scope>NUCLEOTIDE SEQUENCE [LARGE SCALE GENOMIC DNA]</scope>
    <source>
        <strain evidence="11 12">KT1b</strain>
    </source>
</reference>
<comment type="caution">
    <text evidence="11">The sequence shown here is derived from an EMBL/GenBank/DDBJ whole genome shotgun (WGS) entry which is preliminary data.</text>
</comment>
<dbReference type="Proteomes" id="UP001476247">
    <property type="component" value="Unassembled WGS sequence"/>
</dbReference>
<evidence type="ECO:0000313" key="12">
    <source>
        <dbReference type="Proteomes" id="UP001476247"/>
    </source>
</evidence>
<protein>
    <recommendedName>
        <fullName evidence="13">Peptidase S8/S53 domain-containing protein</fullName>
    </recommendedName>
</protein>
<dbReference type="InterPro" id="IPR022398">
    <property type="entry name" value="Peptidase_S8_His-AS"/>
</dbReference>
<dbReference type="InterPro" id="IPR015500">
    <property type="entry name" value="Peptidase_S8_subtilisin-rel"/>
</dbReference>
<feature type="domain" description="PA" evidence="10">
    <location>
        <begin position="403"/>
        <end position="472"/>
    </location>
</feature>
<evidence type="ECO:0000256" key="6">
    <source>
        <dbReference type="ARBA" id="ARBA00022825"/>
    </source>
</evidence>
<dbReference type="InterPro" id="IPR000209">
    <property type="entry name" value="Peptidase_S8/S53_dom"/>
</dbReference>
<dbReference type="Pfam" id="PF00082">
    <property type="entry name" value="Peptidase_S8"/>
    <property type="match status" value="1"/>
</dbReference>
<sequence length="513" mass="55770">MHCKPPKGLLIPLIWQCLVLLCHCHQSLNVGPSKRFTIQFQSPLNDPVAIEEDRERFLAYLKKQDIIHDIRIRYNYTDVINGMSIEVVQPELSATSNEKKMKTLQFLDYTLSTCPYITRYWPGKRYPRPKTIAEKSVFDMSEDEEEIGKYFGNTTMAPLVVDGGLPNLADAHSMTTVDKLKEEGWTGEGVKIAIIDTGVDYTHPSLGGCFGPGCIVAYGKDLVGDGYGPSSEETKPDDDPLDECDGHGTHVAGIIAANDTFKGFEGVATGVTLGVYSDMAVKAGTDIINLSLGGGMSSWEEDPLAVALSNMASKNITVVVAQGNEGRDGKKWSIARTPSPAIGKNLISVGSVDNAQRYSQVIHDQQSDEDEGIYEYLSTPGQTFPANGDIFELATFEGDDELTCQPLDASHNITGKVVLAKRGQCDTEDKANNVEAAGGAGLLIYNDKDASSFAGETLNYDLPLPVATLNYEYGILLTSAVKAYRQKTSSDEPFKIIFTTRMVEVKTAGKSSV</sequence>
<dbReference type="EMBL" id="BAABUJ010000014">
    <property type="protein sequence ID" value="GAA5800163.1"/>
    <property type="molecule type" value="Genomic_DNA"/>
</dbReference>
<keyword evidence="12" id="KW-1185">Reference proteome</keyword>
<evidence type="ECO:0000259" key="9">
    <source>
        <dbReference type="Pfam" id="PF00082"/>
    </source>
</evidence>
<evidence type="ECO:0000259" key="10">
    <source>
        <dbReference type="Pfam" id="PF02225"/>
    </source>
</evidence>
<evidence type="ECO:0000256" key="7">
    <source>
        <dbReference type="PROSITE-ProRule" id="PRU01240"/>
    </source>
</evidence>
<dbReference type="PANTHER" id="PTHR43399">
    <property type="entry name" value="SUBTILISIN-RELATED"/>
    <property type="match status" value="1"/>
</dbReference>
<dbReference type="SUPFAM" id="SSF52743">
    <property type="entry name" value="Subtilisin-like"/>
    <property type="match status" value="1"/>
</dbReference>